<dbReference type="Proteomes" id="UP001365405">
    <property type="component" value="Unassembled WGS sequence"/>
</dbReference>
<feature type="domain" description="HTH lysR-type" evidence="5">
    <location>
        <begin position="1"/>
        <end position="58"/>
    </location>
</feature>
<dbReference type="EMBL" id="JBBUTH010000007">
    <property type="protein sequence ID" value="MEK8051207.1"/>
    <property type="molecule type" value="Genomic_DNA"/>
</dbReference>
<dbReference type="PANTHER" id="PTHR30346:SF30">
    <property type="entry name" value="SMALL NEUTRAL PROTEASE REGULATORY PROTEIN"/>
    <property type="match status" value="1"/>
</dbReference>
<dbReference type="InterPro" id="IPR036390">
    <property type="entry name" value="WH_DNA-bd_sf"/>
</dbReference>
<evidence type="ECO:0000256" key="2">
    <source>
        <dbReference type="ARBA" id="ARBA00023015"/>
    </source>
</evidence>
<dbReference type="InterPro" id="IPR036388">
    <property type="entry name" value="WH-like_DNA-bd_sf"/>
</dbReference>
<dbReference type="PANTHER" id="PTHR30346">
    <property type="entry name" value="TRANSCRIPTIONAL DUAL REGULATOR HCAR-RELATED"/>
    <property type="match status" value="1"/>
</dbReference>
<evidence type="ECO:0000313" key="7">
    <source>
        <dbReference type="Proteomes" id="UP001365405"/>
    </source>
</evidence>
<sequence length="305" mass="32813">MDLRQLRYFVAVAEAGHMTRAAATLGLQQPPLSQQIRAIEGALGTALFLRHPRGVALTDAGRELLPRARRVLALHGQLMDDMQRVAAGTAGVLDLGLTSSAAAHAFTPTLLRDWRRAHPQVQLRLSEATAAELTERLAAGSLHAAFLRVPVATPPGLQFDTLLTEPAMLALPIDHALARRYGRGQPVPLEALAGERLILARRPGAPGLYANLLRQLEQRDITVQVVAEVERMLTNLNLVAAGEGLSVVPASMTGVHTESVAYRALPPDQPLDAPLTLVHRPAEASPLLQRFCRSACETAQAWATT</sequence>
<evidence type="ECO:0000256" key="1">
    <source>
        <dbReference type="ARBA" id="ARBA00009437"/>
    </source>
</evidence>
<keyword evidence="3" id="KW-0238">DNA-binding</keyword>
<dbReference type="Pfam" id="PF00126">
    <property type="entry name" value="HTH_1"/>
    <property type="match status" value="1"/>
</dbReference>
<gene>
    <name evidence="6" type="ORF">AACH10_13235</name>
</gene>
<reference evidence="6 7" key="1">
    <citation type="submission" date="2024-04" db="EMBL/GenBank/DDBJ databases">
        <title>Novel species of the genus Ideonella isolated from streams.</title>
        <authorList>
            <person name="Lu H."/>
        </authorList>
    </citation>
    <scope>NUCLEOTIDE SEQUENCE [LARGE SCALE GENOMIC DNA]</scope>
    <source>
        <strain evidence="6 7">DXS22W</strain>
    </source>
</reference>
<evidence type="ECO:0000259" key="5">
    <source>
        <dbReference type="PROSITE" id="PS50931"/>
    </source>
</evidence>
<dbReference type="Gene3D" id="1.10.10.10">
    <property type="entry name" value="Winged helix-like DNA-binding domain superfamily/Winged helix DNA-binding domain"/>
    <property type="match status" value="1"/>
</dbReference>
<protein>
    <submittedName>
        <fullName evidence="6">LysR substrate-binding domain-containing protein</fullName>
    </submittedName>
</protein>
<evidence type="ECO:0000256" key="4">
    <source>
        <dbReference type="ARBA" id="ARBA00023163"/>
    </source>
</evidence>
<dbReference type="RefSeq" id="WP_341410897.1">
    <property type="nucleotide sequence ID" value="NZ_JBBUTH010000007.1"/>
</dbReference>
<dbReference type="PRINTS" id="PR00039">
    <property type="entry name" value="HTHLYSR"/>
</dbReference>
<proteinExistence type="inferred from homology"/>
<comment type="similarity">
    <text evidence="1">Belongs to the LysR transcriptional regulatory family.</text>
</comment>
<keyword evidence="4" id="KW-0804">Transcription</keyword>
<organism evidence="6 7">
    <name type="scientific">Pseudaquabacterium inlustre</name>
    <dbReference type="NCBI Taxonomy" id="2984192"/>
    <lineage>
        <taxon>Bacteria</taxon>
        <taxon>Pseudomonadati</taxon>
        <taxon>Pseudomonadota</taxon>
        <taxon>Betaproteobacteria</taxon>
        <taxon>Burkholderiales</taxon>
        <taxon>Sphaerotilaceae</taxon>
        <taxon>Pseudaquabacterium</taxon>
    </lineage>
</organism>
<dbReference type="PROSITE" id="PS50931">
    <property type="entry name" value="HTH_LYSR"/>
    <property type="match status" value="1"/>
</dbReference>
<accession>A0ABU9CH81</accession>
<dbReference type="Pfam" id="PF03466">
    <property type="entry name" value="LysR_substrate"/>
    <property type="match status" value="1"/>
</dbReference>
<dbReference type="SUPFAM" id="SSF46785">
    <property type="entry name" value="Winged helix' DNA-binding domain"/>
    <property type="match status" value="1"/>
</dbReference>
<evidence type="ECO:0000256" key="3">
    <source>
        <dbReference type="ARBA" id="ARBA00023125"/>
    </source>
</evidence>
<comment type="caution">
    <text evidence="6">The sequence shown here is derived from an EMBL/GenBank/DDBJ whole genome shotgun (WGS) entry which is preliminary data.</text>
</comment>
<keyword evidence="7" id="KW-1185">Reference proteome</keyword>
<keyword evidence="2" id="KW-0805">Transcription regulation</keyword>
<dbReference type="InterPro" id="IPR000847">
    <property type="entry name" value="LysR_HTH_N"/>
</dbReference>
<dbReference type="Gene3D" id="3.40.190.10">
    <property type="entry name" value="Periplasmic binding protein-like II"/>
    <property type="match status" value="2"/>
</dbReference>
<dbReference type="InterPro" id="IPR005119">
    <property type="entry name" value="LysR_subst-bd"/>
</dbReference>
<evidence type="ECO:0000313" key="6">
    <source>
        <dbReference type="EMBL" id="MEK8051207.1"/>
    </source>
</evidence>
<dbReference type="SUPFAM" id="SSF53850">
    <property type="entry name" value="Periplasmic binding protein-like II"/>
    <property type="match status" value="1"/>
</dbReference>
<name>A0ABU9CH81_9BURK</name>